<comment type="function">
    <text evidence="11">Involved in coproporphyrin-dependent heme b biosynthesis. Catalyzes the oxidation of coproporphyrinogen III to coproporphyrin III.</text>
</comment>
<dbReference type="NCBIfam" id="TIGR00562">
    <property type="entry name" value="proto_IX_ox"/>
    <property type="match status" value="1"/>
</dbReference>
<dbReference type="InterPro" id="IPR050464">
    <property type="entry name" value="Zeta_carotene_desat/Oxidored"/>
</dbReference>
<evidence type="ECO:0000256" key="9">
    <source>
        <dbReference type="ARBA" id="ARBA00023002"/>
    </source>
</evidence>
<dbReference type="Gene3D" id="1.10.3110.10">
    <property type="entry name" value="protoporphyrinogen ix oxidase, domain 3"/>
    <property type="match status" value="1"/>
</dbReference>
<dbReference type="Proteomes" id="UP000267017">
    <property type="component" value="Unassembled WGS sequence"/>
</dbReference>
<evidence type="ECO:0000256" key="5">
    <source>
        <dbReference type="ARBA" id="ARBA00012402"/>
    </source>
</evidence>
<comment type="pathway">
    <text evidence="3 11">Porphyrin-containing compound metabolism; protoheme biosynthesis.</text>
</comment>
<keyword evidence="8 11" id="KW-0274">FAD</keyword>
<keyword evidence="7 11" id="KW-0285">Flavoprotein</keyword>
<dbReference type="InterPro" id="IPR004572">
    <property type="entry name" value="Protoporphyrinogen_oxidase"/>
</dbReference>
<evidence type="ECO:0000313" key="14">
    <source>
        <dbReference type="Proteomes" id="UP000267017"/>
    </source>
</evidence>
<evidence type="ECO:0000256" key="1">
    <source>
        <dbReference type="ARBA" id="ARBA00001755"/>
    </source>
</evidence>
<dbReference type="SUPFAM" id="SSF54373">
    <property type="entry name" value="FAD-linked reductases, C-terminal domain"/>
    <property type="match status" value="1"/>
</dbReference>
<name>A0A3P3U3G6_9BACL</name>
<dbReference type="GO" id="GO:0005737">
    <property type="term" value="C:cytoplasm"/>
    <property type="evidence" value="ECO:0007669"/>
    <property type="project" value="UniProtKB-SubCell"/>
</dbReference>
<organism evidence="13 14">
    <name type="scientific">Paenibacillus oralis</name>
    <dbReference type="NCBI Taxonomy" id="2490856"/>
    <lineage>
        <taxon>Bacteria</taxon>
        <taxon>Bacillati</taxon>
        <taxon>Bacillota</taxon>
        <taxon>Bacilli</taxon>
        <taxon>Bacillales</taxon>
        <taxon>Paenibacillaceae</taxon>
        <taxon>Paenibacillus</taxon>
    </lineage>
</organism>
<evidence type="ECO:0000256" key="6">
    <source>
        <dbReference type="ARBA" id="ARBA00019046"/>
    </source>
</evidence>
<dbReference type="EMBL" id="RRCN01000001">
    <property type="protein sequence ID" value="RRJ64690.1"/>
    <property type="molecule type" value="Genomic_DNA"/>
</dbReference>
<dbReference type="AlphaFoldDB" id="A0A3P3U3G6"/>
<comment type="catalytic activity">
    <reaction evidence="1">
        <text>coproporphyrinogen III + 3 O2 = coproporphyrin III + 3 H2O2</text>
        <dbReference type="Rhea" id="RHEA:43436"/>
        <dbReference type="ChEBI" id="CHEBI:15379"/>
        <dbReference type="ChEBI" id="CHEBI:16240"/>
        <dbReference type="ChEBI" id="CHEBI:57309"/>
        <dbReference type="ChEBI" id="CHEBI:131725"/>
        <dbReference type="EC" id="1.3.3.15"/>
    </reaction>
    <physiologicalReaction direction="left-to-right" evidence="1">
        <dbReference type="Rhea" id="RHEA:43437"/>
    </physiologicalReaction>
</comment>
<dbReference type="GO" id="GO:0006783">
    <property type="term" value="P:heme biosynthetic process"/>
    <property type="evidence" value="ECO:0007669"/>
    <property type="project" value="UniProtKB-UniRule"/>
</dbReference>
<evidence type="ECO:0000256" key="11">
    <source>
        <dbReference type="RuleBase" id="RU364052"/>
    </source>
</evidence>
<evidence type="ECO:0000259" key="12">
    <source>
        <dbReference type="Pfam" id="PF01593"/>
    </source>
</evidence>
<feature type="domain" description="Amine oxidase" evidence="12">
    <location>
        <begin position="12"/>
        <end position="472"/>
    </location>
</feature>
<dbReference type="PANTHER" id="PTHR42923">
    <property type="entry name" value="PROTOPORPHYRINOGEN OXIDASE"/>
    <property type="match status" value="1"/>
</dbReference>
<comment type="cofactor">
    <cofactor evidence="2 11">
        <name>FAD</name>
        <dbReference type="ChEBI" id="CHEBI:57692"/>
    </cofactor>
</comment>
<keyword evidence="10 11" id="KW-0350">Heme biosynthesis</keyword>
<dbReference type="SUPFAM" id="SSF51905">
    <property type="entry name" value="FAD/NAD(P)-binding domain"/>
    <property type="match status" value="1"/>
</dbReference>
<dbReference type="UniPathway" id="UPA00252"/>
<dbReference type="GO" id="GO:0004729">
    <property type="term" value="F:oxygen-dependent protoporphyrinogen oxidase activity"/>
    <property type="evidence" value="ECO:0007669"/>
    <property type="project" value="UniProtKB-UniRule"/>
</dbReference>
<dbReference type="InterPro" id="IPR002937">
    <property type="entry name" value="Amino_oxidase"/>
</dbReference>
<dbReference type="Pfam" id="PF01593">
    <property type="entry name" value="Amino_oxidase"/>
    <property type="match status" value="1"/>
</dbReference>
<comment type="caution">
    <text evidence="13">The sequence shown here is derived from an EMBL/GenBank/DDBJ whole genome shotgun (WGS) entry which is preliminary data.</text>
</comment>
<reference evidence="13 14" key="1">
    <citation type="submission" date="2018-11" db="EMBL/GenBank/DDBJ databases">
        <title>Genome sequencing of Paenibacillus sp. KCOM 3021 (= ChDC PVNT-B20).</title>
        <authorList>
            <person name="Kook J.-K."/>
            <person name="Park S.-N."/>
            <person name="Lim Y.K."/>
        </authorList>
    </citation>
    <scope>NUCLEOTIDE SEQUENCE [LARGE SCALE GENOMIC DNA]</scope>
    <source>
        <strain evidence="13 14">KCOM 3021</strain>
    </source>
</reference>
<dbReference type="EC" id="1.3.3.15" evidence="5 11"/>
<evidence type="ECO:0000256" key="3">
    <source>
        <dbReference type="ARBA" id="ARBA00004744"/>
    </source>
</evidence>
<sequence>MSKKIAVIGGGITGLSAAYYVRKSLRERGVDAGVTLIEQSDRLGGKIRSLRRDGFTIEQGPDSMIARKPAALELIRELGLEHLLAGTNPQAKRSYILHRSKFHPMPPGLMLGIPTQMWPMVKTGLLSPAGKLRAAMDLLLPARRGGGDESLGGFIRRRLGREVLEQMTEPLLAGIYAGDTGQLSLKATFPQFMEMERKHRSLILGLLASKKQPPQGRSQDPLPKAAQTSMFLTLTGGLEVLTDALAESLKEEDVITGQSVTGLSKQEAGAGAGYELSLSGGERLIADGVILAAPAFAAARLLEDVPEAAYLERIRYVSVANLAFAYRREDVPHDLNGSGVLIPRGEGRMITAITWVSSKWLHSAPGDKALLRTYIGRLGDEAWTAMTRADIERRVAAELHDLLGITASPLFCEFASLPESMPQYPVGHVERLAALRETLARAKPGLQLCGAGYAGVGIPDCIRQGKEAAENMAAYLGDGR</sequence>
<dbReference type="Gene3D" id="3.50.50.60">
    <property type="entry name" value="FAD/NAD(P)-binding domain"/>
    <property type="match status" value="1"/>
</dbReference>
<evidence type="ECO:0000256" key="10">
    <source>
        <dbReference type="ARBA" id="ARBA00023133"/>
    </source>
</evidence>
<dbReference type="OrthoDB" id="9805195at2"/>
<dbReference type="RefSeq" id="WP_128632493.1">
    <property type="nucleotide sequence ID" value="NZ_RRCN01000001.1"/>
</dbReference>
<protein>
    <recommendedName>
        <fullName evidence="6 11">Coproporphyrinogen III oxidase</fullName>
        <ecNumber evidence="5 11">1.3.3.15</ecNumber>
    </recommendedName>
</protein>
<accession>A0A3P3U3G6</accession>
<proteinExistence type="inferred from homology"/>
<dbReference type="Gene3D" id="3.90.660.20">
    <property type="entry name" value="Protoporphyrinogen oxidase, mitochondrial, domain 2"/>
    <property type="match status" value="1"/>
</dbReference>
<keyword evidence="14" id="KW-1185">Reference proteome</keyword>
<comment type="subcellular location">
    <subcellularLocation>
        <location evidence="11">Cytoplasm</location>
    </subcellularLocation>
</comment>
<keyword evidence="11" id="KW-0963">Cytoplasm</keyword>
<comment type="similarity">
    <text evidence="4 11">Belongs to the protoporphyrinogen/coproporphyrinogen oxidase family. Coproporphyrinogen III oxidase subfamily.</text>
</comment>
<gene>
    <name evidence="13" type="primary">hemG</name>
    <name evidence="13" type="ORF">EHV15_18505</name>
</gene>
<dbReference type="InterPro" id="IPR036188">
    <property type="entry name" value="FAD/NAD-bd_sf"/>
</dbReference>
<keyword evidence="9 11" id="KW-0560">Oxidoreductase</keyword>
<evidence type="ECO:0000256" key="8">
    <source>
        <dbReference type="ARBA" id="ARBA00022827"/>
    </source>
</evidence>
<dbReference type="PANTHER" id="PTHR42923:SF3">
    <property type="entry name" value="PROTOPORPHYRINOGEN OXIDASE"/>
    <property type="match status" value="1"/>
</dbReference>
<evidence type="ECO:0000256" key="7">
    <source>
        <dbReference type="ARBA" id="ARBA00022630"/>
    </source>
</evidence>
<evidence type="ECO:0000313" key="13">
    <source>
        <dbReference type="EMBL" id="RRJ64690.1"/>
    </source>
</evidence>
<evidence type="ECO:0000256" key="4">
    <source>
        <dbReference type="ARBA" id="ARBA00008310"/>
    </source>
</evidence>
<evidence type="ECO:0000256" key="2">
    <source>
        <dbReference type="ARBA" id="ARBA00001974"/>
    </source>
</evidence>